<dbReference type="Gene3D" id="1.20.1070.10">
    <property type="entry name" value="Rhodopsin 7-helix transmembrane proteins"/>
    <property type="match status" value="1"/>
</dbReference>
<dbReference type="GO" id="GO:0005886">
    <property type="term" value="C:plasma membrane"/>
    <property type="evidence" value="ECO:0000318"/>
    <property type="project" value="GO_Central"/>
</dbReference>
<keyword evidence="4" id="KW-0472">Membrane</keyword>
<keyword evidence="3" id="KW-1133">Transmembrane helix</keyword>
<dbReference type="Pfam" id="PF10324">
    <property type="entry name" value="7TM_GPCR_Srw"/>
    <property type="match status" value="1"/>
</dbReference>
<dbReference type="PROSITE" id="PS50262">
    <property type="entry name" value="G_PROTEIN_RECEP_F1_2"/>
    <property type="match status" value="1"/>
</dbReference>
<dbReference type="GO" id="GO:0008528">
    <property type="term" value="F:G protein-coupled peptide receptor activity"/>
    <property type="evidence" value="ECO:0000318"/>
    <property type="project" value="GO_Central"/>
</dbReference>
<name>A0A2A6B365_PRIPA</name>
<accession>A0A8R1U6W5</accession>
<reference evidence="5" key="2">
    <citation type="submission" date="2022-06" db="UniProtKB">
        <authorList>
            <consortium name="EnsemblMetazoa"/>
        </authorList>
    </citation>
    <scope>IDENTIFICATION</scope>
    <source>
        <strain evidence="5">PS312</strain>
    </source>
</reference>
<dbReference type="SUPFAM" id="SSF81321">
    <property type="entry name" value="Family A G protein-coupled receptor-like"/>
    <property type="match status" value="1"/>
</dbReference>
<accession>A0A2A6B365</accession>
<dbReference type="PANTHER" id="PTHR46273:SF14">
    <property type="entry name" value="G-PROTEIN COUPLED RECEPTOR DMSR-1"/>
    <property type="match status" value="1"/>
</dbReference>
<reference evidence="6" key="1">
    <citation type="journal article" date="2008" name="Nat. Genet.">
        <title>The Pristionchus pacificus genome provides a unique perspective on nematode lifestyle and parasitism.</title>
        <authorList>
            <person name="Dieterich C."/>
            <person name="Clifton S.W."/>
            <person name="Schuster L.N."/>
            <person name="Chinwalla A."/>
            <person name="Delehaunty K."/>
            <person name="Dinkelacker I."/>
            <person name="Fulton L."/>
            <person name="Fulton R."/>
            <person name="Godfrey J."/>
            <person name="Minx P."/>
            <person name="Mitreva M."/>
            <person name="Roeseler W."/>
            <person name="Tian H."/>
            <person name="Witte H."/>
            <person name="Yang S.P."/>
            <person name="Wilson R.K."/>
            <person name="Sommer R.J."/>
        </authorList>
    </citation>
    <scope>NUCLEOTIDE SEQUENCE [LARGE SCALE GENOMIC DNA]</scope>
    <source>
        <strain evidence="6">PS312</strain>
    </source>
</reference>
<evidence type="ECO:0000313" key="5">
    <source>
        <dbReference type="EnsemblMetazoa" id="PPA03728.1"/>
    </source>
</evidence>
<evidence type="ECO:0000256" key="3">
    <source>
        <dbReference type="ARBA" id="ARBA00022989"/>
    </source>
</evidence>
<dbReference type="Proteomes" id="UP000005239">
    <property type="component" value="Unassembled WGS sequence"/>
</dbReference>
<gene>
    <name evidence="5" type="primary">WBGene00093282</name>
</gene>
<evidence type="ECO:0000256" key="2">
    <source>
        <dbReference type="ARBA" id="ARBA00022692"/>
    </source>
</evidence>
<keyword evidence="6" id="KW-1185">Reference proteome</keyword>
<evidence type="ECO:0000256" key="1">
    <source>
        <dbReference type="ARBA" id="ARBA00004370"/>
    </source>
</evidence>
<organism evidence="5 6">
    <name type="scientific">Pristionchus pacificus</name>
    <name type="common">Parasitic nematode worm</name>
    <dbReference type="NCBI Taxonomy" id="54126"/>
    <lineage>
        <taxon>Eukaryota</taxon>
        <taxon>Metazoa</taxon>
        <taxon>Ecdysozoa</taxon>
        <taxon>Nematoda</taxon>
        <taxon>Chromadorea</taxon>
        <taxon>Rhabditida</taxon>
        <taxon>Rhabditina</taxon>
        <taxon>Diplogasteromorpha</taxon>
        <taxon>Diplogasteroidea</taxon>
        <taxon>Neodiplogasteridae</taxon>
        <taxon>Pristionchus</taxon>
    </lineage>
</organism>
<proteinExistence type="predicted"/>
<evidence type="ECO:0000313" key="6">
    <source>
        <dbReference type="Proteomes" id="UP000005239"/>
    </source>
</evidence>
<dbReference type="GO" id="GO:0007186">
    <property type="term" value="P:G protein-coupled receptor signaling pathway"/>
    <property type="evidence" value="ECO:0000318"/>
    <property type="project" value="GO_Central"/>
</dbReference>
<protein>
    <submittedName>
        <fullName evidence="5">G_PROTEIN_RECEP_F1_2 domain-containing protein</fullName>
    </submittedName>
</protein>
<evidence type="ECO:0000256" key="4">
    <source>
        <dbReference type="ARBA" id="ARBA00023136"/>
    </source>
</evidence>
<dbReference type="InterPro" id="IPR019427">
    <property type="entry name" value="7TM_GPCR_serpentine_rcpt_Srw"/>
</dbReference>
<dbReference type="EnsemblMetazoa" id="PPA03728.1">
    <property type="protein sequence ID" value="PPA03728.1"/>
    <property type="gene ID" value="WBGene00093282"/>
</dbReference>
<sequence>MGDDFQVCSSLVFKLTNESAIYDVLEEIALAYDVFFVYFLLYAGPALVLANLFAIFILTRKELRTPYNIFFLVMAIDQSLSILGRSVLLWKSYLNFGCGFTFTLPYQIFEIGIVNLCPMCSAHATWLAVIITFVRLRHIKASAEEPSTRYIVTLCSTSFALVVLAGIPQFLSFEIYWTELYLSCDGGDEHMLETVPYIWESFRLYDNDCLLLRITYISSGVLYNALPCTLLMILSTALAYQLRKIRQIHADTIMGRSSGVIAESVRSSWMIAMIVFTTLITDVPQAIVNILVGFMSDRFRNSVSTKLSAMIVTLVIFSAAINLTIYLCMSRRIREVTMSYLCCVCRKVKGKKSSRDNSSPIPQKTQHNITVSVMIH</sequence>
<dbReference type="InterPro" id="IPR053219">
    <property type="entry name" value="GPCR_Dmsr-1"/>
</dbReference>
<comment type="subcellular location">
    <subcellularLocation>
        <location evidence="1">Membrane</location>
    </subcellularLocation>
</comment>
<keyword evidence="2" id="KW-0812">Transmembrane</keyword>
<dbReference type="PANTHER" id="PTHR46273">
    <property type="entry name" value="MYOSUPPRESSIN RECEPTOR 1, ISOFORM B-RELATED"/>
    <property type="match status" value="1"/>
</dbReference>
<dbReference type="InterPro" id="IPR017452">
    <property type="entry name" value="GPCR_Rhodpsn_7TM"/>
</dbReference>
<dbReference type="AlphaFoldDB" id="A0A2A6B365"/>